<keyword evidence="6" id="KW-0560">Oxidoreductase</keyword>
<dbReference type="EC" id="1.1.1.133" evidence="3 6"/>
<dbReference type="PANTHER" id="PTHR10491">
    <property type="entry name" value="DTDP-4-DEHYDRORHAMNOSE REDUCTASE"/>
    <property type="match status" value="1"/>
</dbReference>
<organism evidence="8 9">
    <name type="scientific">Sphingobacterium paludis</name>
    <dbReference type="NCBI Taxonomy" id="1476465"/>
    <lineage>
        <taxon>Bacteria</taxon>
        <taxon>Pseudomonadati</taxon>
        <taxon>Bacteroidota</taxon>
        <taxon>Sphingobacteriia</taxon>
        <taxon>Sphingobacteriales</taxon>
        <taxon>Sphingobacteriaceae</taxon>
        <taxon>Sphingobacterium</taxon>
    </lineage>
</organism>
<evidence type="ECO:0000256" key="3">
    <source>
        <dbReference type="ARBA" id="ARBA00012929"/>
    </source>
</evidence>
<sequence length="312" mass="34640">MDKLRDQREKRILVTGSNGFLGQKLIDKLASAPNATVLATSKSSNRNPNKIGYTFVACDLEDDGSFLKLVASFSPTHIIHTAAITSVELCDRDPELCERVNVLFVERLAKICSAHGIHLTFLSTDFVFDGKKGPYGEDDLPTPCNAYGQSKLLAEQAIQNTDCTCAILRTILVYGVINDPNRSNLVLWVKNKLAQGETITVVKDQWRMPTWVDDLADACILAAQKEASGIYHISSEQLFSILEIAQQVADFWRLDQQLIQPISAADIGQAENRPAKTGFILTKSKQELGFRPTPLRQSFEAIKRQLALYTQP</sequence>
<dbReference type="GO" id="GO:0008831">
    <property type="term" value="F:dTDP-4-dehydrorhamnose reductase activity"/>
    <property type="evidence" value="ECO:0007669"/>
    <property type="project" value="UniProtKB-EC"/>
</dbReference>
<dbReference type="RefSeq" id="WP_133639198.1">
    <property type="nucleotide sequence ID" value="NZ_SNZV01000002.1"/>
</dbReference>
<dbReference type="InterPro" id="IPR029903">
    <property type="entry name" value="RmlD-like-bd"/>
</dbReference>
<dbReference type="Pfam" id="PF04321">
    <property type="entry name" value="RmlD_sub_bind"/>
    <property type="match status" value="1"/>
</dbReference>
<dbReference type="OrthoDB" id="9803892at2"/>
<evidence type="ECO:0000256" key="4">
    <source>
        <dbReference type="ARBA" id="ARBA00017099"/>
    </source>
</evidence>
<comment type="catalytic activity">
    <reaction evidence="5">
        <text>dTDP-beta-L-rhamnose + NADP(+) = dTDP-4-dehydro-beta-L-rhamnose + NADPH + H(+)</text>
        <dbReference type="Rhea" id="RHEA:21796"/>
        <dbReference type="ChEBI" id="CHEBI:15378"/>
        <dbReference type="ChEBI" id="CHEBI:57510"/>
        <dbReference type="ChEBI" id="CHEBI:57783"/>
        <dbReference type="ChEBI" id="CHEBI:58349"/>
        <dbReference type="ChEBI" id="CHEBI:62830"/>
        <dbReference type="EC" id="1.1.1.133"/>
    </reaction>
</comment>
<dbReference type="SUPFAM" id="SSF51735">
    <property type="entry name" value="NAD(P)-binding Rossmann-fold domains"/>
    <property type="match status" value="1"/>
</dbReference>
<comment type="pathway">
    <text evidence="1 6">Carbohydrate biosynthesis; dTDP-L-rhamnose biosynthesis.</text>
</comment>
<evidence type="ECO:0000313" key="8">
    <source>
        <dbReference type="EMBL" id="TDS15905.1"/>
    </source>
</evidence>
<dbReference type="EMBL" id="SNZV01000002">
    <property type="protein sequence ID" value="TDS15905.1"/>
    <property type="molecule type" value="Genomic_DNA"/>
</dbReference>
<dbReference type="CDD" id="cd05254">
    <property type="entry name" value="dTDP_HR_like_SDR_e"/>
    <property type="match status" value="1"/>
</dbReference>
<dbReference type="InterPro" id="IPR005913">
    <property type="entry name" value="dTDP_dehydrorham_reduct"/>
</dbReference>
<dbReference type="PANTHER" id="PTHR10491:SF4">
    <property type="entry name" value="METHIONINE ADENOSYLTRANSFERASE 2 SUBUNIT BETA"/>
    <property type="match status" value="1"/>
</dbReference>
<dbReference type="Gene3D" id="3.40.50.720">
    <property type="entry name" value="NAD(P)-binding Rossmann-like Domain"/>
    <property type="match status" value="1"/>
</dbReference>
<dbReference type="UniPathway" id="UPA00124"/>
<evidence type="ECO:0000256" key="2">
    <source>
        <dbReference type="ARBA" id="ARBA00010944"/>
    </source>
</evidence>
<protein>
    <recommendedName>
        <fullName evidence="4 6">dTDP-4-dehydrorhamnose reductase</fullName>
        <ecNumber evidence="3 6">1.1.1.133</ecNumber>
    </recommendedName>
</protein>
<dbReference type="GO" id="GO:0019305">
    <property type="term" value="P:dTDP-rhamnose biosynthetic process"/>
    <property type="evidence" value="ECO:0007669"/>
    <property type="project" value="UniProtKB-UniPathway"/>
</dbReference>
<comment type="function">
    <text evidence="6">Catalyzes the reduction of dTDP-6-deoxy-L-lyxo-4-hexulose to yield dTDP-L-rhamnose.</text>
</comment>
<dbReference type="AlphaFoldDB" id="A0A4R7D7P6"/>
<accession>A0A4R7D7P6</accession>
<comment type="caution">
    <text evidence="8">The sequence shown here is derived from an EMBL/GenBank/DDBJ whole genome shotgun (WGS) entry which is preliminary data.</text>
</comment>
<keyword evidence="6" id="KW-0521">NADP</keyword>
<comment type="similarity">
    <text evidence="2 6">Belongs to the dTDP-4-dehydrorhamnose reductase family.</text>
</comment>
<dbReference type="InterPro" id="IPR036291">
    <property type="entry name" value="NAD(P)-bd_dom_sf"/>
</dbReference>
<dbReference type="Proteomes" id="UP000294752">
    <property type="component" value="Unassembled WGS sequence"/>
</dbReference>
<proteinExistence type="inferred from homology"/>
<evidence type="ECO:0000256" key="1">
    <source>
        <dbReference type="ARBA" id="ARBA00004781"/>
    </source>
</evidence>
<evidence type="ECO:0000256" key="6">
    <source>
        <dbReference type="RuleBase" id="RU364082"/>
    </source>
</evidence>
<evidence type="ECO:0000259" key="7">
    <source>
        <dbReference type="Pfam" id="PF04321"/>
    </source>
</evidence>
<reference evidence="8 9" key="1">
    <citation type="submission" date="2019-03" db="EMBL/GenBank/DDBJ databases">
        <title>Genomic Encyclopedia of Type Strains, Phase III (KMG-III): the genomes of soil and plant-associated and newly described type strains.</title>
        <authorList>
            <person name="Whitman W."/>
        </authorList>
    </citation>
    <scope>NUCLEOTIDE SEQUENCE [LARGE SCALE GENOMIC DNA]</scope>
    <source>
        <strain evidence="8 9">CGMCC 1.12801</strain>
    </source>
</reference>
<evidence type="ECO:0000256" key="5">
    <source>
        <dbReference type="ARBA" id="ARBA00048200"/>
    </source>
</evidence>
<evidence type="ECO:0000313" key="9">
    <source>
        <dbReference type="Proteomes" id="UP000294752"/>
    </source>
</evidence>
<keyword evidence="9" id="KW-1185">Reference proteome</keyword>
<feature type="domain" description="RmlD-like substrate binding" evidence="7">
    <location>
        <begin position="11"/>
        <end position="302"/>
    </location>
</feature>
<name>A0A4R7D7P6_9SPHI</name>
<gene>
    <name evidence="8" type="ORF">B0I21_102222</name>
</gene>